<dbReference type="GO" id="GO:0008320">
    <property type="term" value="F:protein transmembrane transporter activity"/>
    <property type="evidence" value="ECO:0007669"/>
    <property type="project" value="UniProtKB-UniRule"/>
</dbReference>
<feature type="region of interest" description="Disordered" evidence="10">
    <location>
        <begin position="1"/>
        <end position="27"/>
    </location>
</feature>
<dbReference type="Proteomes" id="UP000824073">
    <property type="component" value="Unassembled WGS sequence"/>
</dbReference>
<dbReference type="Pfam" id="PF00584">
    <property type="entry name" value="SecE"/>
    <property type="match status" value="1"/>
</dbReference>
<evidence type="ECO:0000256" key="4">
    <source>
        <dbReference type="ARBA" id="ARBA00022692"/>
    </source>
</evidence>
<comment type="caution">
    <text evidence="11">The sequence shown here is derived from an EMBL/GenBank/DDBJ whole genome shotgun (WGS) entry which is preliminary data.</text>
</comment>
<dbReference type="GO" id="GO:0005886">
    <property type="term" value="C:plasma membrane"/>
    <property type="evidence" value="ECO:0007669"/>
    <property type="project" value="UniProtKB-SubCell"/>
</dbReference>
<gene>
    <name evidence="9 11" type="primary">secE</name>
    <name evidence="11" type="ORF">IAB67_06865</name>
</gene>
<evidence type="ECO:0000256" key="6">
    <source>
        <dbReference type="ARBA" id="ARBA00022989"/>
    </source>
</evidence>
<reference evidence="11" key="2">
    <citation type="journal article" date="2021" name="PeerJ">
        <title>Extensive microbial diversity within the chicken gut microbiome revealed by metagenomics and culture.</title>
        <authorList>
            <person name="Gilroy R."/>
            <person name="Ravi A."/>
            <person name="Getino M."/>
            <person name="Pursley I."/>
            <person name="Horton D.L."/>
            <person name="Alikhan N.F."/>
            <person name="Baker D."/>
            <person name="Gharbi K."/>
            <person name="Hall N."/>
            <person name="Watson M."/>
            <person name="Adriaenssens E.M."/>
            <person name="Foster-Nyarko E."/>
            <person name="Jarju S."/>
            <person name="Secka A."/>
            <person name="Antonio M."/>
            <person name="Oren A."/>
            <person name="Chaudhuri R.R."/>
            <person name="La Ragione R."/>
            <person name="Hildebrand F."/>
            <person name="Pallen M.J."/>
        </authorList>
    </citation>
    <scope>NUCLEOTIDE SEQUENCE</scope>
    <source>
        <strain evidence="11">CHK191-8634</strain>
    </source>
</reference>
<evidence type="ECO:0000313" key="12">
    <source>
        <dbReference type="Proteomes" id="UP000824073"/>
    </source>
</evidence>
<evidence type="ECO:0000256" key="5">
    <source>
        <dbReference type="ARBA" id="ARBA00022927"/>
    </source>
</evidence>
<dbReference type="PANTHER" id="PTHR33910">
    <property type="entry name" value="PROTEIN TRANSLOCASE SUBUNIT SECE"/>
    <property type="match status" value="1"/>
</dbReference>
<sequence>MAEQDKNVNQTPAQGKTDKPAKKKDAQPNAVVRFFRRIGKWLRDLKSEAKKVVWPTGKQVFNNTVVVIVCIIVVGIFVALLDTAFGFIRGLIVDLV</sequence>
<feature type="transmembrane region" description="Helical" evidence="9">
    <location>
        <begin position="60"/>
        <end position="81"/>
    </location>
</feature>
<comment type="subcellular location">
    <subcellularLocation>
        <location evidence="9">Cell membrane</location>
        <topology evidence="9">Single-pass membrane protein</topology>
    </subcellularLocation>
    <subcellularLocation>
        <location evidence="1">Membrane</location>
    </subcellularLocation>
</comment>
<keyword evidence="2 9" id="KW-0813">Transport</keyword>
<dbReference type="EMBL" id="DVMR01000053">
    <property type="protein sequence ID" value="HIU44001.1"/>
    <property type="molecule type" value="Genomic_DNA"/>
</dbReference>
<keyword evidence="7 9" id="KW-0811">Translocation</keyword>
<accession>A0A9D1IWK5</accession>
<evidence type="ECO:0000256" key="9">
    <source>
        <dbReference type="HAMAP-Rule" id="MF_00422"/>
    </source>
</evidence>
<organism evidence="11 12">
    <name type="scientific">Candidatus Ventrousia excrementavium</name>
    <dbReference type="NCBI Taxonomy" id="2840961"/>
    <lineage>
        <taxon>Bacteria</taxon>
        <taxon>Bacillati</taxon>
        <taxon>Bacillota</taxon>
        <taxon>Clostridia</taxon>
        <taxon>Eubacteriales</taxon>
        <taxon>Clostridiaceae</taxon>
        <taxon>Clostridiaceae incertae sedis</taxon>
        <taxon>Candidatus Ventrousia</taxon>
    </lineage>
</organism>
<dbReference type="PANTHER" id="PTHR33910:SF1">
    <property type="entry name" value="PROTEIN TRANSLOCASE SUBUNIT SECE"/>
    <property type="match status" value="1"/>
</dbReference>
<reference evidence="11" key="1">
    <citation type="submission" date="2020-10" db="EMBL/GenBank/DDBJ databases">
        <authorList>
            <person name="Gilroy R."/>
        </authorList>
    </citation>
    <scope>NUCLEOTIDE SEQUENCE</scope>
    <source>
        <strain evidence="11">CHK191-8634</strain>
    </source>
</reference>
<protein>
    <recommendedName>
        <fullName evidence="9">Protein translocase subunit SecE</fullName>
    </recommendedName>
</protein>
<dbReference type="GO" id="GO:0009306">
    <property type="term" value="P:protein secretion"/>
    <property type="evidence" value="ECO:0007669"/>
    <property type="project" value="UniProtKB-UniRule"/>
</dbReference>
<keyword evidence="8 9" id="KW-0472">Membrane</keyword>
<dbReference type="Gene3D" id="1.20.5.1030">
    <property type="entry name" value="Preprotein translocase secy subunit"/>
    <property type="match status" value="1"/>
</dbReference>
<evidence type="ECO:0000256" key="8">
    <source>
        <dbReference type="ARBA" id="ARBA00023136"/>
    </source>
</evidence>
<dbReference type="InterPro" id="IPR005807">
    <property type="entry name" value="SecE_bac"/>
</dbReference>
<evidence type="ECO:0000256" key="10">
    <source>
        <dbReference type="SAM" id="MobiDB-lite"/>
    </source>
</evidence>
<name>A0A9D1IWK5_9CLOT</name>
<dbReference type="GO" id="GO:0065002">
    <property type="term" value="P:intracellular protein transmembrane transport"/>
    <property type="evidence" value="ECO:0007669"/>
    <property type="project" value="UniProtKB-UniRule"/>
</dbReference>
<dbReference type="GO" id="GO:0006605">
    <property type="term" value="P:protein targeting"/>
    <property type="evidence" value="ECO:0007669"/>
    <property type="project" value="UniProtKB-UniRule"/>
</dbReference>
<evidence type="ECO:0000256" key="1">
    <source>
        <dbReference type="ARBA" id="ARBA00004370"/>
    </source>
</evidence>
<dbReference type="InterPro" id="IPR038379">
    <property type="entry name" value="SecE_sf"/>
</dbReference>
<evidence type="ECO:0000313" key="11">
    <source>
        <dbReference type="EMBL" id="HIU44001.1"/>
    </source>
</evidence>
<evidence type="ECO:0000256" key="3">
    <source>
        <dbReference type="ARBA" id="ARBA00022475"/>
    </source>
</evidence>
<dbReference type="GO" id="GO:0043952">
    <property type="term" value="P:protein transport by the Sec complex"/>
    <property type="evidence" value="ECO:0007669"/>
    <property type="project" value="UniProtKB-UniRule"/>
</dbReference>
<evidence type="ECO:0000256" key="2">
    <source>
        <dbReference type="ARBA" id="ARBA00022448"/>
    </source>
</evidence>
<dbReference type="AlphaFoldDB" id="A0A9D1IWK5"/>
<keyword evidence="6 9" id="KW-1133">Transmembrane helix</keyword>
<dbReference type="InterPro" id="IPR001901">
    <property type="entry name" value="Translocase_SecE/Sec61-g"/>
</dbReference>
<proteinExistence type="inferred from homology"/>
<keyword evidence="4 9" id="KW-0812">Transmembrane</keyword>
<evidence type="ECO:0000256" key="7">
    <source>
        <dbReference type="ARBA" id="ARBA00023010"/>
    </source>
</evidence>
<comment type="function">
    <text evidence="9">Essential subunit of the Sec protein translocation channel SecYEG. Clamps together the 2 halves of SecY. May contact the channel plug during translocation.</text>
</comment>
<comment type="subunit">
    <text evidence="9">Component of the Sec protein translocase complex. Heterotrimer consisting of SecY, SecE and SecG subunits. The heterotrimers can form oligomers, although 1 heterotrimer is thought to be able to translocate proteins. Interacts with the ribosome. Interacts with SecDF, and other proteins may be involved. Interacts with SecA.</text>
</comment>
<dbReference type="NCBIfam" id="TIGR00964">
    <property type="entry name" value="secE_bact"/>
    <property type="match status" value="1"/>
</dbReference>
<feature type="compositionally biased region" description="Basic and acidic residues" evidence="10">
    <location>
        <begin position="16"/>
        <end position="26"/>
    </location>
</feature>
<keyword evidence="3 9" id="KW-1003">Cell membrane</keyword>
<keyword evidence="5 9" id="KW-0653">Protein transport</keyword>
<comment type="similarity">
    <text evidence="9">Belongs to the SecE/SEC61-gamma family.</text>
</comment>
<dbReference type="HAMAP" id="MF_00422">
    <property type="entry name" value="SecE"/>
    <property type="match status" value="1"/>
</dbReference>